<evidence type="ECO:0000259" key="3">
    <source>
        <dbReference type="PROSITE" id="PS51352"/>
    </source>
</evidence>
<reference evidence="4 5" key="1">
    <citation type="submission" date="2024-09" db="EMBL/GenBank/DDBJ databases">
        <authorList>
            <person name="Sun Q."/>
            <person name="Mori K."/>
        </authorList>
    </citation>
    <scope>NUCLEOTIDE SEQUENCE [LARGE SCALE GENOMIC DNA]</scope>
    <source>
        <strain evidence="4 5">CCM 8543</strain>
    </source>
</reference>
<dbReference type="Proteomes" id="UP001589755">
    <property type="component" value="Unassembled WGS sequence"/>
</dbReference>
<dbReference type="InterPro" id="IPR013766">
    <property type="entry name" value="Thioredoxin_domain"/>
</dbReference>
<accession>A0ABV6D4D8</accession>
<gene>
    <name evidence="4" type="ORF">ACFFJ2_03690</name>
</gene>
<comment type="similarity">
    <text evidence="1">Belongs to the SCO1/2 family.</text>
</comment>
<evidence type="ECO:0000313" key="4">
    <source>
        <dbReference type="EMBL" id="MFC0207500.1"/>
    </source>
</evidence>
<organism evidence="4 5">
    <name type="scientific">Chelativorans intermedius</name>
    <dbReference type="NCBI Taxonomy" id="515947"/>
    <lineage>
        <taxon>Bacteria</taxon>
        <taxon>Pseudomonadati</taxon>
        <taxon>Pseudomonadota</taxon>
        <taxon>Alphaproteobacteria</taxon>
        <taxon>Hyphomicrobiales</taxon>
        <taxon>Phyllobacteriaceae</taxon>
        <taxon>Chelativorans</taxon>
    </lineage>
</organism>
<dbReference type="EMBL" id="JBHLXD010000004">
    <property type="protein sequence ID" value="MFC0207500.1"/>
    <property type="molecule type" value="Genomic_DNA"/>
</dbReference>
<evidence type="ECO:0000313" key="5">
    <source>
        <dbReference type="Proteomes" id="UP001589755"/>
    </source>
</evidence>
<name>A0ABV6D4D8_9HYPH</name>
<dbReference type="RefSeq" id="WP_261519238.1">
    <property type="nucleotide sequence ID" value="NZ_JAODNW010000003.1"/>
</dbReference>
<sequence>MRPRIVALVAGGAFALAATLTAFTMLVGSWAPQNGVRTTGVAAVGGPFTLTDETGRQVTEAELLGRPSVIFFGFTYCPDVCPTTLYEMSNLMERLGPKADRMNWVFVSVDWERDGPEEMRAYLQAFDERIRGFTGTKEQIDAITSAYKVFYERVPTGEGEGDYTINHTASVFLMDGKGGFVGTLGYGEDADTMLAKLERLAAGG</sequence>
<dbReference type="Pfam" id="PF02630">
    <property type="entry name" value="SCO1-SenC"/>
    <property type="match status" value="1"/>
</dbReference>
<dbReference type="PANTHER" id="PTHR12151">
    <property type="entry name" value="ELECTRON TRANSPORT PROTIN SCO1/SENC FAMILY MEMBER"/>
    <property type="match status" value="1"/>
</dbReference>
<dbReference type="SUPFAM" id="SSF52833">
    <property type="entry name" value="Thioredoxin-like"/>
    <property type="match status" value="1"/>
</dbReference>
<keyword evidence="5" id="KW-1185">Reference proteome</keyword>
<evidence type="ECO:0000256" key="1">
    <source>
        <dbReference type="ARBA" id="ARBA00010996"/>
    </source>
</evidence>
<proteinExistence type="inferred from homology"/>
<comment type="caution">
    <text evidence="4">The sequence shown here is derived from an EMBL/GenBank/DDBJ whole genome shotgun (WGS) entry which is preliminary data.</text>
</comment>
<keyword evidence="2" id="KW-0186">Copper</keyword>
<dbReference type="InterPro" id="IPR003782">
    <property type="entry name" value="SCO1/SenC"/>
</dbReference>
<dbReference type="CDD" id="cd02968">
    <property type="entry name" value="SCO"/>
    <property type="match status" value="1"/>
</dbReference>
<dbReference type="Gene3D" id="3.40.30.10">
    <property type="entry name" value="Glutaredoxin"/>
    <property type="match status" value="1"/>
</dbReference>
<dbReference type="PROSITE" id="PS51352">
    <property type="entry name" value="THIOREDOXIN_2"/>
    <property type="match status" value="1"/>
</dbReference>
<dbReference type="PANTHER" id="PTHR12151:SF25">
    <property type="entry name" value="LINALOOL DEHYDRATASE_ISOMERASE DOMAIN-CONTAINING PROTEIN"/>
    <property type="match status" value="1"/>
</dbReference>
<evidence type="ECO:0000256" key="2">
    <source>
        <dbReference type="ARBA" id="ARBA00023008"/>
    </source>
</evidence>
<protein>
    <submittedName>
        <fullName evidence="4">SCO family protein</fullName>
    </submittedName>
</protein>
<dbReference type="InterPro" id="IPR036249">
    <property type="entry name" value="Thioredoxin-like_sf"/>
</dbReference>
<feature type="domain" description="Thioredoxin" evidence="3">
    <location>
        <begin position="39"/>
        <end position="202"/>
    </location>
</feature>